<accession>A0ABS6M4Z6</accession>
<dbReference type="Pfam" id="PF01047">
    <property type="entry name" value="MarR"/>
    <property type="match status" value="1"/>
</dbReference>
<proteinExistence type="predicted"/>
<evidence type="ECO:0000313" key="6">
    <source>
        <dbReference type="Proteomes" id="UP000751196"/>
    </source>
</evidence>
<sequence length="118" mass="13955">MIDLKKYNLNKTQHRIIYLVSELNIASIGKIQKLLNISRQAFNVNLRELVERQLINEVTSKKDKRIKTLELTEKGIELNNKVNAEQKKEIEALFDRVNNDWEKAMIELSKEYINELDK</sequence>
<keyword evidence="3" id="KW-0804">Transcription</keyword>
<evidence type="ECO:0000256" key="3">
    <source>
        <dbReference type="ARBA" id="ARBA00023163"/>
    </source>
</evidence>
<protein>
    <submittedName>
        <fullName evidence="5">Winged helix DNA-binding protein</fullName>
    </submittedName>
</protein>
<dbReference type="SUPFAM" id="SSF46785">
    <property type="entry name" value="Winged helix' DNA-binding domain"/>
    <property type="match status" value="1"/>
</dbReference>
<comment type="caution">
    <text evidence="5">The sequence shown here is derived from an EMBL/GenBank/DDBJ whole genome shotgun (WGS) entry which is preliminary data.</text>
</comment>
<keyword evidence="6" id="KW-1185">Reference proteome</keyword>
<evidence type="ECO:0000313" key="5">
    <source>
        <dbReference type="EMBL" id="MBV0914783.1"/>
    </source>
</evidence>
<dbReference type="SMART" id="SM00347">
    <property type="entry name" value="HTH_MARR"/>
    <property type="match status" value="1"/>
</dbReference>
<dbReference type="EMBL" id="JAHQYH010000003">
    <property type="protein sequence ID" value="MBV0914783.1"/>
    <property type="molecule type" value="Genomic_DNA"/>
</dbReference>
<name>A0ABS6M4Z6_9LACO</name>
<dbReference type="Proteomes" id="UP000751196">
    <property type="component" value="Unassembled WGS sequence"/>
</dbReference>
<dbReference type="PROSITE" id="PS50995">
    <property type="entry name" value="HTH_MARR_2"/>
    <property type="match status" value="1"/>
</dbReference>
<feature type="domain" description="HTH marR-type" evidence="4">
    <location>
        <begin position="1"/>
        <end position="118"/>
    </location>
</feature>
<evidence type="ECO:0000256" key="2">
    <source>
        <dbReference type="ARBA" id="ARBA00023125"/>
    </source>
</evidence>
<dbReference type="InterPro" id="IPR036388">
    <property type="entry name" value="WH-like_DNA-bd_sf"/>
</dbReference>
<dbReference type="InterPro" id="IPR000835">
    <property type="entry name" value="HTH_MarR-typ"/>
</dbReference>
<gene>
    <name evidence="5" type="ORF">KTJ72_02550</name>
</gene>
<evidence type="ECO:0000256" key="1">
    <source>
        <dbReference type="ARBA" id="ARBA00023015"/>
    </source>
</evidence>
<keyword evidence="1" id="KW-0805">Transcription regulation</keyword>
<keyword evidence="2 5" id="KW-0238">DNA-binding</keyword>
<dbReference type="PANTHER" id="PTHR42756:SF1">
    <property type="entry name" value="TRANSCRIPTIONAL REPRESSOR OF EMRAB OPERON"/>
    <property type="match status" value="1"/>
</dbReference>
<reference evidence="5 6" key="1">
    <citation type="submission" date="2021-06" db="EMBL/GenBank/DDBJ databases">
        <title>Draft genome sequence of a glucan synthesizing Apilactobacillus waqareii isolate HBW1.</title>
        <authorList>
            <person name="Anwar M.A."/>
        </authorList>
    </citation>
    <scope>NUCLEOTIDE SEQUENCE [LARGE SCALE GENOMIC DNA]</scope>
    <source>
        <strain evidence="5 6">HBW1</strain>
    </source>
</reference>
<organism evidence="5 6">
    <name type="scientific">Apilactobacillus waqarii</name>
    <dbReference type="NCBI Taxonomy" id="2851006"/>
    <lineage>
        <taxon>Bacteria</taxon>
        <taxon>Bacillati</taxon>
        <taxon>Bacillota</taxon>
        <taxon>Bacilli</taxon>
        <taxon>Lactobacillales</taxon>
        <taxon>Lactobacillaceae</taxon>
        <taxon>Apilactobacillus</taxon>
    </lineage>
</organism>
<dbReference type="RefSeq" id="WP_057198375.1">
    <property type="nucleotide sequence ID" value="NZ_JAHQYH010000003.1"/>
</dbReference>
<dbReference type="GO" id="GO:0003677">
    <property type="term" value="F:DNA binding"/>
    <property type="evidence" value="ECO:0007669"/>
    <property type="project" value="UniProtKB-KW"/>
</dbReference>
<dbReference type="PANTHER" id="PTHR42756">
    <property type="entry name" value="TRANSCRIPTIONAL REGULATOR, MARR"/>
    <property type="match status" value="1"/>
</dbReference>
<evidence type="ECO:0000259" key="4">
    <source>
        <dbReference type="PROSITE" id="PS50995"/>
    </source>
</evidence>
<dbReference type="Gene3D" id="1.10.10.10">
    <property type="entry name" value="Winged helix-like DNA-binding domain superfamily/Winged helix DNA-binding domain"/>
    <property type="match status" value="1"/>
</dbReference>
<dbReference type="InterPro" id="IPR036390">
    <property type="entry name" value="WH_DNA-bd_sf"/>
</dbReference>